<dbReference type="PROSITE" id="PS50949">
    <property type="entry name" value="HTH_GNTR"/>
    <property type="match status" value="1"/>
</dbReference>
<dbReference type="Gene3D" id="1.20.120.530">
    <property type="entry name" value="GntR ligand-binding domain-like"/>
    <property type="match status" value="1"/>
</dbReference>
<keyword evidence="3" id="KW-0804">Transcription</keyword>
<dbReference type="PANTHER" id="PTHR43537:SF47">
    <property type="entry name" value="REGULATORY PROTEIN GNTR HTH"/>
    <property type="match status" value="1"/>
</dbReference>
<keyword evidence="2" id="KW-0238">DNA-binding</keyword>
<sequence length="250" mass="28300">MTMQALLASPAKNRRWIASTIDVIRSLIANQTYRIGDRLPTEVELLEQIGGSRHTVRQALQTLLNWQFLEFRPGEGMYVRQATQSVDERRQHNRAGIRDHLEMHYVLEVEAARLAARRRNMDDIRRLRERLGARGEYSADDDLNDFIARDRELHMAIAIASHNLALQAMYRSFSVSIRSHVLAIFADGQLLDPDLDAHVKVVESIIYGDEQASVAAVKAMLLPTIAQLNDFLGGDSCEISVADRLGLLWV</sequence>
<dbReference type="SUPFAM" id="SSF48008">
    <property type="entry name" value="GntR ligand-binding domain-like"/>
    <property type="match status" value="1"/>
</dbReference>
<evidence type="ECO:0000313" key="6">
    <source>
        <dbReference type="Proteomes" id="UP000306562"/>
    </source>
</evidence>
<dbReference type="CDD" id="cd07377">
    <property type="entry name" value="WHTH_GntR"/>
    <property type="match status" value="1"/>
</dbReference>
<dbReference type="InterPro" id="IPR036390">
    <property type="entry name" value="WH_DNA-bd_sf"/>
</dbReference>
<dbReference type="InterPro" id="IPR011711">
    <property type="entry name" value="GntR_C"/>
</dbReference>
<proteinExistence type="predicted"/>
<evidence type="ECO:0000256" key="2">
    <source>
        <dbReference type="ARBA" id="ARBA00023125"/>
    </source>
</evidence>
<keyword evidence="1" id="KW-0805">Transcription regulation</keyword>
<dbReference type="Pfam" id="PF07729">
    <property type="entry name" value="FCD"/>
    <property type="match status" value="1"/>
</dbReference>
<dbReference type="AlphaFoldDB" id="A0AAX3I9U5"/>
<dbReference type="GO" id="GO:0003700">
    <property type="term" value="F:DNA-binding transcription factor activity"/>
    <property type="evidence" value="ECO:0007669"/>
    <property type="project" value="InterPro"/>
</dbReference>
<dbReference type="InterPro" id="IPR000524">
    <property type="entry name" value="Tscrpt_reg_HTH_GntR"/>
</dbReference>
<dbReference type="PANTHER" id="PTHR43537">
    <property type="entry name" value="TRANSCRIPTIONAL REGULATOR, GNTR FAMILY"/>
    <property type="match status" value="1"/>
</dbReference>
<dbReference type="Gene3D" id="1.10.10.10">
    <property type="entry name" value="Winged helix-like DNA-binding domain superfamily/Winged helix DNA-binding domain"/>
    <property type="match status" value="1"/>
</dbReference>
<evidence type="ECO:0000256" key="3">
    <source>
        <dbReference type="ARBA" id="ARBA00023163"/>
    </source>
</evidence>
<dbReference type="EMBL" id="LR590482">
    <property type="protein sequence ID" value="VTR02201.1"/>
    <property type="molecule type" value="Genomic_DNA"/>
</dbReference>
<evidence type="ECO:0000256" key="1">
    <source>
        <dbReference type="ARBA" id="ARBA00023015"/>
    </source>
</evidence>
<evidence type="ECO:0000259" key="4">
    <source>
        <dbReference type="PROSITE" id="PS50949"/>
    </source>
</evidence>
<dbReference type="SUPFAM" id="SSF46785">
    <property type="entry name" value="Winged helix' DNA-binding domain"/>
    <property type="match status" value="1"/>
</dbReference>
<evidence type="ECO:0000313" key="5">
    <source>
        <dbReference type="EMBL" id="VTR02201.1"/>
    </source>
</evidence>
<dbReference type="SMART" id="SM00345">
    <property type="entry name" value="HTH_GNTR"/>
    <property type="match status" value="1"/>
</dbReference>
<gene>
    <name evidence="5" type="primary">lutR_9</name>
    <name evidence="5" type="ORF">NCTC10696_03789</name>
</gene>
<dbReference type="InterPro" id="IPR008920">
    <property type="entry name" value="TF_FadR/GntR_C"/>
</dbReference>
<dbReference type="GO" id="GO:0003677">
    <property type="term" value="F:DNA binding"/>
    <property type="evidence" value="ECO:0007669"/>
    <property type="project" value="UniProtKB-KW"/>
</dbReference>
<feature type="domain" description="HTH gntR-type" evidence="4">
    <location>
        <begin position="14"/>
        <end position="82"/>
    </location>
</feature>
<protein>
    <submittedName>
        <fullName evidence="5">Transcriptional regulator</fullName>
    </submittedName>
</protein>
<dbReference type="Pfam" id="PF00392">
    <property type="entry name" value="GntR"/>
    <property type="match status" value="1"/>
</dbReference>
<accession>A0AAX3I9U5</accession>
<dbReference type="SMART" id="SM00895">
    <property type="entry name" value="FCD"/>
    <property type="match status" value="1"/>
</dbReference>
<dbReference type="Proteomes" id="UP000306562">
    <property type="component" value="Chromosome"/>
</dbReference>
<organism evidence="5 6">
    <name type="scientific">Pseudomonas synxantha</name>
    <dbReference type="NCBI Taxonomy" id="47883"/>
    <lineage>
        <taxon>Bacteria</taxon>
        <taxon>Pseudomonadati</taxon>
        <taxon>Pseudomonadota</taxon>
        <taxon>Gammaproteobacteria</taxon>
        <taxon>Pseudomonadales</taxon>
        <taxon>Pseudomonadaceae</taxon>
        <taxon>Pseudomonas</taxon>
    </lineage>
</organism>
<reference evidence="5 6" key="1">
    <citation type="submission" date="2019-05" db="EMBL/GenBank/DDBJ databases">
        <authorList>
            <consortium name="Pathogen Informatics"/>
        </authorList>
    </citation>
    <scope>NUCLEOTIDE SEQUENCE [LARGE SCALE GENOMIC DNA]</scope>
    <source>
        <strain evidence="5 6">NCTC10696</strain>
    </source>
</reference>
<name>A0AAX3I9U5_9PSED</name>
<dbReference type="InterPro" id="IPR036388">
    <property type="entry name" value="WH-like_DNA-bd_sf"/>
</dbReference>